<feature type="domain" description="Protein kinase" evidence="3">
    <location>
        <begin position="467"/>
        <end position="803"/>
    </location>
</feature>
<dbReference type="Gene3D" id="1.10.510.10">
    <property type="entry name" value="Transferase(Phosphotransferase) domain 1"/>
    <property type="match status" value="1"/>
</dbReference>
<keyword evidence="1" id="KW-0802">TPR repeat</keyword>
<organism evidence="4">
    <name type="scientific">Leptotrichia rugosa</name>
    <dbReference type="NCBI Taxonomy" id="3239302"/>
    <lineage>
        <taxon>Bacteria</taxon>
        <taxon>Fusobacteriati</taxon>
        <taxon>Fusobacteriota</taxon>
        <taxon>Fusobacteriia</taxon>
        <taxon>Fusobacteriales</taxon>
        <taxon>Leptotrichiaceae</taxon>
        <taxon>Leptotrichia</taxon>
    </lineage>
</organism>
<dbReference type="InterPro" id="IPR019734">
    <property type="entry name" value="TPR_rpt"/>
</dbReference>
<dbReference type="KEGG" id="lrug:AB8B22_07230"/>
<dbReference type="GO" id="GO:0005524">
    <property type="term" value="F:ATP binding"/>
    <property type="evidence" value="ECO:0007669"/>
    <property type="project" value="InterPro"/>
</dbReference>
<keyword evidence="2" id="KW-0175">Coiled coil</keyword>
<accession>A0AB39VG98</accession>
<dbReference type="RefSeq" id="WP_369710604.1">
    <property type="nucleotide sequence ID" value="NZ_CP165644.1"/>
</dbReference>
<dbReference type="PROSITE" id="PS50011">
    <property type="entry name" value="PROTEIN_KINASE_DOM"/>
    <property type="match status" value="1"/>
</dbReference>
<dbReference type="AlphaFoldDB" id="A0AB39VG98"/>
<dbReference type="InterPro" id="IPR011009">
    <property type="entry name" value="Kinase-like_dom_sf"/>
</dbReference>
<reference evidence="4" key="1">
    <citation type="submission" date="2024-07" db="EMBL/GenBank/DDBJ databases">
        <authorList>
            <person name="Li X.-J."/>
            <person name="Wang X."/>
        </authorList>
    </citation>
    <scope>NUCLEOTIDE SEQUENCE</scope>
    <source>
        <strain evidence="4">HSP-334</strain>
    </source>
</reference>
<sequence>MGFFNNIFGSRQSRDEEILYNQREQQRTQEQFRNEVLRKERQHQRETKELRDTIFQLQEQMRALKNEQRNLKRSRDASDKIKLQENKIKEEVTKKQLQKKEKEEQELKNRNKISEKEYLEAKEITEKIKKQLKKHIEHKNSFEIEKIEKKLKDNIIIFKNRFVNDRNTSMKELEIVKEIIYNIANYYYNSGEYEKALNLFLEYKEFNTSEDERDVEKKIIDSSFECGKYKDVEKYLENYQEKEKEKEYISKLAFYLKLDKDEEIEKYIEKTEKLFLNDTSNISKLYWEKYSELLEEYCLNRKNNKKFISYLFFVLLYRRKFSKIKELLMKFDSFEEKEFFEGILDLRNNENRLAAKKIEKYKETLYGKLYYLEAIKNDLNENNMNDLNEFLKIKFEEVDKKIFFTDFIHIQNKKYEFLSAKLEYVRINKKEKLSDTLDEITNILEEDVRVKQERGKASLWIALIESKEYLEKLSSPLTGKINSILQKYLSEDEIEKLKDGLEELPEIDILEEYTMLDLKNNISWYKDIRCKNNLTGDLKIYIELTETMNKNKKAEKQVALSNDQKLGKNSENFLRIDNFYLEDNKIQIITEDYKELYEEFKSKYTVMSYEEKLKEAGKLIEAFKKLEAEKIFFNRFNPDNLVISDGKYKFRFLNYIKTNSNGSLSSTNSSLSKKSSLYQSPEYIEKNIGKESNIYILGLMLYEIFYGYHIITGIIDSSLSLENKEKVREAFYFEKDIDKSIVKYISSDRLWEENKEKNTVKIRKIQPMYYVPEGVSDLIKEILSITKSERPSLEEISERLEDIKYDTKNYEGYIPNNFKKKI</sequence>
<dbReference type="GO" id="GO:0004672">
    <property type="term" value="F:protein kinase activity"/>
    <property type="evidence" value="ECO:0007669"/>
    <property type="project" value="InterPro"/>
</dbReference>
<dbReference type="InterPro" id="IPR000719">
    <property type="entry name" value="Prot_kinase_dom"/>
</dbReference>
<evidence type="ECO:0000256" key="1">
    <source>
        <dbReference type="PROSITE-ProRule" id="PRU00339"/>
    </source>
</evidence>
<feature type="repeat" description="TPR" evidence="1">
    <location>
        <begin position="177"/>
        <end position="210"/>
    </location>
</feature>
<evidence type="ECO:0000256" key="2">
    <source>
        <dbReference type="SAM" id="Coils"/>
    </source>
</evidence>
<gene>
    <name evidence="4" type="ORF">AB8B22_07230</name>
</gene>
<proteinExistence type="predicted"/>
<name>A0AB39VG98_9FUSO</name>
<dbReference type="SUPFAM" id="SSF56112">
    <property type="entry name" value="Protein kinase-like (PK-like)"/>
    <property type="match status" value="1"/>
</dbReference>
<protein>
    <recommendedName>
        <fullName evidence="3">Protein kinase domain-containing protein</fullName>
    </recommendedName>
</protein>
<evidence type="ECO:0000313" key="4">
    <source>
        <dbReference type="EMBL" id="XDU66209.1"/>
    </source>
</evidence>
<dbReference type="EMBL" id="CP165644">
    <property type="protein sequence ID" value="XDU66209.1"/>
    <property type="molecule type" value="Genomic_DNA"/>
</dbReference>
<feature type="coiled-coil region" evidence="2">
    <location>
        <begin position="29"/>
        <end position="124"/>
    </location>
</feature>
<dbReference type="PROSITE" id="PS50005">
    <property type="entry name" value="TPR"/>
    <property type="match status" value="1"/>
</dbReference>
<evidence type="ECO:0000259" key="3">
    <source>
        <dbReference type="PROSITE" id="PS50011"/>
    </source>
</evidence>